<dbReference type="AlphaFoldDB" id="A0A444Z5Q1"/>
<organism evidence="1 2">
    <name type="scientific">Arachis hypogaea</name>
    <name type="common">Peanut</name>
    <dbReference type="NCBI Taxonomy" id="3818"/>
    <lineage>
        <taxon>Eukaryota</taxon>
        <taxon>Viridiplantae</taxon>
        <taxon>Streptophyta</taxon>
        <taxon>Embryophyta</taxon>
        <taxon>Tracheophyta</taxon>
        <taxon>Spermatophyta</taxon>
        <taxon>Magnoliopsida</taxon>
        <taxon>eudicotyledons</taxon>
        <taxon>Gunneridae</taxon>
        <taxon>Pentapetalae</taxon>
        <taxon>rosids</taxon>
        <taxon>fabids</taxon>
        <taxon>Fabales</taxon>
        <taxon>Fabaceae</taxon>
        <taxon>Papilionoideae</taxon>
        <taxon>50 kb inversion clade</taxon>
        <taxon>dalbergioids sensu lato</taxon>
        <taxon>Dalbergieae</taxon>
        <taxon>Pterocarpus clade</taxon>
        <taxon>Arachis</taxon>
    </lineage>
</organism>
<reference evidence="1 2" key="1">
    <citation type="submission" date="2019-01" db="EMBL/GenBank/DDBJ databases">
        <title>Sequencing of cultivated peanut Arachis hypogaea provides insights into genome evolution and oil improvement.</title>
        <authorList>
            <person name="Chen X."/>
        </authorList>
    </citation>
    <scope>NUCLEOTIDE SEQUENCE [LARGE SCALE GENOMIC DNA]</scope>
    <source>
        <strain evidence="2">cv. Fuhuasheng</strain>
        <tissue evidence="1">Leaves</tissue>
    </source>
</reference>
<proteinExistence type="predicted"/>
<evidence type="ECO:0000313" key="2">
    <source>
        <dbReference type="Proteomes" id="UP000289738"/>
    </source>
</evidence>
<protein>
    <submittedName>
        <fullName evidence="1">Uncharacterized protein</fullName>
    </submittedName>
</protein>
<comment type="caution">
    <text evidence="1">The sequence shown here is derived from an EMBL/GenBank/DDBJ whole genome shotgun (WGS) entry which is preliminary data.</text>
</comment>
<accession>A0A444Z5Q1</accession>
<dbReference type="EMBL" id="SDMP01000015">
    <property type="protein sequence ID" value="RYR09497.1"/>
    <property type="molecule type" value="Genomic_DNA"/>
</dbReference>
<evidence type="ECO:0000313" key="1">
    <source>
        <dbReference type="EMBL" id="RYR09497.1"/>
    </source>
</evidence>
<name>A0A444Z5Q1_ARAHY</name>
<dbReference type="Proteomes" id="UP000289738">
    <property type="component" value="Chromosome B05"/>
</dbReference>
<gene>
    <name evidence="1" type="ORF">Ahy_B05g077845</name>
</gene>
<sequence length="97" mass="10544">MQSHPRGSLLAASPPSTLFFQLDLLHQLFLSAEVAAVAARALMPEQHGLGGLAIPLTNLGGSNEEGWPKQLNASLEEVDPEIADIIELEKARQWKVY</sequence>
<keyword evidence="2" id="KW-1185">Reference proteome</keyword>